<evidence type="ECO:0000256" key="1">
    <source>
        <dbReference type="SAM" id="MobiDB-lite"/>
    </source>
</evidence>
<dbReference type="Proteomes" id="UP001054821">
    <property type="component" value="Chromosome 8"/>
</dbReference>
<reference evidence="2 3" key="1">
    <citation type="journal article" date="2022" name="G3 (Bethesda)">
        <title>Whole-genome sequence and methylome profiling of the almond [Prunus dulcis (Mill.) D.A. Webb] cultivar 'Nonpareil'.</title>
        <authorList>
            <person name="D'Amico-Willman K.M."/>
            <person name="Ouma W.Z."/>
            <person name="Meulia T."/>
            <person name="Sideli G.M."/>
            <person name="Gradziel T.M."/>
            <person name="Fresnedo-Ramirez J."/>
        </authorList>
    </citation>
    <scope>NUCLEOTIDE SEQUENCE [LARGE SCALE GENOMIC DNA]</scope>
    <source>
        <strain evidence="2">Clone GOH B32 T37-40</strain>
    </source>
</reference>
<feature type="compositionally biased region" description="Basic and acidic residues" evidence="1">
    <location>
        <begin position="22"/>
        <end position="31"/>
    </location>
</feature>
<comment type="caution">
    <text evidence="2">The sequence shown here is derived from an EMBL/GenBank/DDBJ whole genome shotgun (WGS) entry which is preliminary data.</text>
</comment>
<evidence type="ECO:0000313" key="2">
    <source>
        <dbReference type="EMBL" id="KAI5312860.1"/>
    </source>
</evidence>
<feature type="region of interest" description="Disordered" evidence="1">
    <location>
        <begin position="22"/>
        <end position="80"/>
    </location>
</feature>
<proteinExistence type="predicted"/>
<gene>
    <name evidence="2" type="ORF">L3X38_042034</name>
</gene>
<dbReference type="EMBL" id="JAJFAZ020000008">
    <property type="protein sequence ID" value="KAI5312860.1"/>
    <property type="molecule type" value="Genomic_DNA"/>
</dbReference>
<keyword evidence="3" id="KW-1185">Reference proteome</keyword>
<organism evidence="2 3">
    <name type="scientific">Prunus dulcis</name>
    <name type="common">Almond</name>
    <name type="synonym">Amygdalus dulcis</name>
    <dbReference type="NCBI Taxonomy" id="3755"/>
    <lineage>
        <taxon>Eukaryota</taxon>
        <taxon>Viridiplantae</taxon>
        <taxon>Streptophyta</taxon>
        <taxon>Embryophyta</taxon>
        <taxon>Tracheophyta</taxon>
        <taxon>Spermatophyta</taxon>
        <taxon>Magnoliopsida</taxon>
        <taxon>eudicotyledons</taxon>
        <taxon>Gunneridae</taxon>
        <taxon>Pentapetalae</taxon>
        <taxon>rosids</taxon>
        <taxon>fabids</taxon>
        <taxon>Rosales</taxon>
        <taxon>Rosaceae</taxon>
        <taxon>Amygdaloideae</taxon>
        <taxon>Amygdaleae</taxon>
        <taxon>Prunus</taxon>
    </lineage>
</organism>
<evidence type="ECO:0000313" key="3">
    <source>
        <dbReference type="Proteomes" id="UP001054821"/>
    </source>
</evidence>
<protein>
    <submittedName>
        <fullName evidence="2">Uncharacterized protein</fullName>
    </submittedName>
</protein>
<dbReference type="AlphaFoldDB" id="A0AAD4UU31"/>
<accession>A0AAD4UU31</accession>
<name>A0AAD4UU31_PRUDU</name>
<sequence length="95" mass="10216">MWASILISRDLSSGLMVNKDLTADTAEKENPSADTAGKENPFADIIERESSAKSADANSGRGEKRPNAPSKEIPPPEILCPHKHSFGPLVIFLNS</sequence>